<evidence type="ECO:0000256" key="2">
    <source>
        <dbReference type="ARBA" id="ARBA00004687"/>
    </source>
</evidence>
<comment type="pathway">
    <text evidence="2">Glycolipid biosynthesis; glycosylphosphatidylinositol-anchor biosynthesis.</text>
</comment>
<dbReference type="Pfam" id="PF06432">
    <property type="entry name" value="GPI2"/>
    <property type="match status" value="2"/>
</dbReference>
<dbReference type="UniPathway" id="UPA00196"/>
<evidence type="ECO:0000256" key="4">
    <source>
        <dbReference type="ARBA" id="ARBA00022502"/>
    </source>
</evidence>
<evidence type="ECO:0000256" key="3">
    <source>
        <dbReference type="ARBA" id="ARBA00008321"/>
    </source>
</evidence>
<dbReference type="PANTHER" id="PTHR12982">
    <property type="entry name" value="PHOSPHATIDYLINOSITOL GLYCAN, CLASS C"/>
    <property type="match status" value="1"/>
</dbReference>
<feature type="transmembrane region" description="Helical" evidence="9">
    <location>
        <begin position="136"/>
        <end position="157"/>
    </location>
</feature>
<name>A0A8K0K8G2_LADFU</name>
<evidence type="ECO:0000256" key="9">
    <source>
        <dbReference type="SAM" id="Phobius"/>
    </source>
</evidence>
<evidence type="ECO:0000256" key="6">
    <source>
        <dbReference type="ARBA" id="ARBA00022989"/>
    </source>
</evidence>
<keyword evidence="6 9" id="KW-1133">Transmembrane helix</keyword>
<reference evidence="10" key="1">
    <citation type="submission" date="2013-04" db="EMBL/GenBank/DDBJ databases">
        <authorList>
            <person name="Qu J."/>
            <person name="Murali S.C."/>
            <person name="Bandaranaike D."/>
            <person name="Bellair M."/>
            <person name="Blankenburg K."/>
            <person name="Chao H."/>
            <person name="Dinh H."/>
            <person name="Doddapaneni H."/>
            <person name="Downs B."/>
            <person name="Dugan-Rocha S."/>
            <person name="Elkadiri S."/>
            <person name="Gnanaolivu R.D."/>
            <person name="Hernandez B."/>
            <person name="Javaid M."/>
            <person name="Jayaseelan J.C."/>
            <person name="Lee S."/>
            <person name="Li M."/>
            <person name="Ming W."/>
            <person name="Munidasa M."/>
            <person name="Muniz J."/>
            <person name="Nguyen L."/>
            <person name="Ongeri F."/>
            <person name="Osuji N."/>
            <person name="Pu L.-L."/>
            <person name="Puazo M."/>
            <person name="Qu C."/>
            <person name="Quiroz J."/>
            <person name="Raj R."/>
            <person name="Weissenberger G."/>
            <person name="Xin Y."/>
            <person name="Zou X."/>
            <person name="Han Y."/>
            <person name="Richards S."/>
            <person name="Worley K."/>
            <person name="Muzny D."/>
            <person name="Gibbs R."/>
        </authorList>
    </citation>
    <scope>NUCLEOTIDE SEQUENCE</scope>
    <source>
        <strain evidence="10">Sampled in the wild</strain>
    </source>
</reference>
<dbReference type="AlphaFoldDB" id="A0A8K0K8G2"/>
<comment type="subcellular location">
    <subcellularLocation>
        <location evidence="1">Membrane</location>
        <topology evidence="1">Multi-pass membrane protein</topology>
    </subcellularLocation>
</comment>
<dbReference type="GO" id="GO:0000506">
    <property type="term" value="C:glycosylphosphatidylinositol-N-acetylglucosaminyltransferase (GPI-GnT) complex"/>
    <property type="evidence" value="ECO:0007669"/>
    <property type="project" value="TreeGrafter"/>
</dbReference>
<feature type="transmembrane region" description="Helical" evidence="9">
    <location>
        <begin position="282"/>
        <end position="300"/>
    </location>
</feature>
<dbReference type="InterPro" id="IPR009450">
    <property type="entry name" value="Plno_GlcNAc_GPI2"/>
</dbReference>
<feature type="transmembrane region" description="Helical" evidence="9">
    <location>
        <begin position="63"/>
        <end position="85"/>
    </location>
</feature>
<dbReference type="Proteomes" id="UP000792457">
    <property type="component" value="Unassembled WGS sequence"/>
</dbReference>
<reference evidence="10" key="2">
    <citation type="submission" date="2017-10" db="EMBL/GenBank/DDBJ databases">
        <title>Ladona fulva Genome sequencing and assembly.</title>
        <authorList>
            <person name="Murali S."/>
            <person name="Richards S."/>
            <person name="Bandaranaike D."/>
            <person name="Bellair M."/>
            <person name="Blankenburg K."/>
            <person name="Chao H."/>
            <person name="Dinh H."/>
            <person name="Doddapaneni H."/>
            <person name="Dugan-Rocha S."/>
            <person name="Elkadiri S."/>
            <person name="Gnanaolivu R."/>
            <person name="Hernandez B."/>
            <person name="Skinner E."/>
            <person name="Javaid M."/>
            <person name="Lee S."/>
            <person name="Li M."/>
            <person name="Ming W."/>
            <person name="Munidasa M."/>
            <person name="Muniz J."/>
            <person name="Nguyen L."/>
            <person name="Hughes D."/>
            <person name="Osuji N."/>
            <person name="Pu L.-L."/>
            <person name="Puazo M."/>
            <person name="Qu C."/>
            <person name="Quiroz J."/>
            <person name="Raj R."/>
            <person name="Weissenberger G."/>
            <person name="Xin Y."/>
            <person name="Zou X."/>
            <person name="Han Y."/>
            <person name="Worley K."/>
            <person name="Muzny D."/>
            <person name="Gibbs R."/>
        </authorList>
    </citation>
    <scope>NUCLEOTIDE SEQUENCE</scope>
    <source>
        <strain evidence="10">Sampled in the wild</strain>
    </source>
</reference>
<evidence type="ECO:0000256" key="7">
    <source>
        <dbReference type="ARBA" id="ARBA00023136"/>
    </source>
</evidence>
<sequence length="394" mass="43509">MRKYSEMDSEARRSIAGRCKTKPKPWRKNLYDNKGYKDNYTDESFLEELRKNIHFQEVHYRAAFIKAGLVTQQLCVVVLYSLLFASMDVGWIEPVTVLYLCGITTTLGYIIRTFLSPRFERSCHNSSKASFSGGSIFTDLVTVIKCLALGYIVSPVLKTLTETISTDTIQAAAAIAFIVHLATYDYGIGNEPGLPYRATSHKSDVIAPSHWSKSASSSDKTVPEKYLTENIPSASRYSRVQGSKTSSLPHDNPSRTTSALSLNAAIFGAICLASRLESPSHAFALLSVAGLAFALSPPFLRLLHHWPPARVAIPLALFIATVYSLFICCGGTDGEDWVENQIPVALFIIVVAFLNILCPCMFVLWQTHKDNIYGPWDEAIPLIQSTAHNVAVSD</sequence>
<organism evidence="10 11">
    <name type="scientific">Ladona fulva</name>
    <name type="common">Scarce chaser dragonfly</name>
    <name type="synonym">Libellula fulva</name>
    <dbReference type="NCBI Taxonomy" id="123851"/>
    <lineage>
        <taxon>Eukaryota</taxon>
        <taxon>Metazoa</taxon>
        <taxon>Ecdysozoa</taxon>
        <taxon>Arthropoda</taxon>
        <taxon>Hexapoda</taxon>
        <taxon>Insecta</taxon>
        <taxon>Pterygota</taxon>
        <taxon>Palaeoptera</taxon>
        <taxon>Odonata</taxon>
        <taxon>Epiprocta</taxon>
        <taxon>Anisoptera</taxon>
        <taxon>Libelluloidea</taxon>
        <taxon>Libellulidae</taxon>
        <taxon>Ladona</taxon>
    </lineage>
</organism>
<evidence type="ECO:0000256" key="5">
    <source>
        <dbReference type="ARBA" id="ARBA00022692"/>
    </source>
</evidence>
<dbReference type="EMBL" id="KZ308477">
    <property type="protein sequence ID" value="KAG8230312.1"/>
    <property type="molecule type" value="Genomic_DNA"/>
</dbReference>
<dbReference type="GO" id="GO:0006506">
    <property type="term" value="P:GPI anchor biosynthetic process"/>
    <property type="evidence" value="ECO:0007669"/>
    <property type="project" value="UniProtKB-UniPathway"/>
</dbReference>
<gene>
    <name evidence="10" type="ORF">J437_LFUL000582</name>
</gene>
<evidence type="ECO:0000256" key="1">
    <source>
        <dbReference type="ARBA" id="ARBA00004141"/>
    </source>
</evidence>
<feature type="region of interest" description="Disordered" evidence="8">
    <location>
        <begin position="235"/>
        <end position="255"/>
    </location>
</feature>
<evidence type="ECO:0008006" key="12">
    <source>
        <dbReference type="Google" id="ProtNLM"/>
    </source>
</evidence>
<comment type="caution">
    <text evidence="10">The sequence shown here is derived from an EMBL/GenBank/DDBJ whole genome shotgun (WGS) entry which is preliminary data.</text>
</comment>
<evidence type="ECO:0000256" key="8">
    <source>
        <dbReference type="SAM" id="MobiDB-lite"/>
    </source>
</evidence>
<evidence type="ECO:0000313" key="11">
    <source>
        <dbReference type="Proteomes" id="UP000792457"/>
    </source>
</evidence>
<keyword evidence="5 9" id="KW-0812">Transmembrane</keyword>
<keyword evidence="11" id="KW-1185">Reference proteome</keyword>
<dbReference type="OrthoDB" id="196709at2759"/>
<proteinExistence type="inferred from homology"/>
<feature type="transmembrane region" description="Helical" evidence="9">
    <location>
        <begin position="344"/>
        <end position="365"/>
    </location>
</feature>
<comment type="similarity">
    <text evidence="3">Belongs to the PIGC family.</text>
</comment>
<keyword evidence="4" id="KW-0337">GPI-anchor biosynthesis</keyword>
<dbReference type="PIRSF" id="PIRSF016104">
    <property type="entry name" value="GPI2"/>
    <property type="match status" value="1"/>
</dbReference>
<evidence type="ECO:0000313" key="10">
    <source>
        <dbReference type="EMBL" id="KAG8230312.1"/>
    </source>
</evidence>
<protein>
    <recommendedName>
        <fullName evidence="12">Phosphatidylinositol N-acetylglucosaminyltransferase subunit C</fullName>
    </recommendedName>
</protein>
<dbReference type="PANTHER" id="PTHR12982:SF0">
    <property type="entry name" value="PHOSPHATIDYLINOSITOL N-ACETYLGLUCOSAMINYLTRANSFERASE SUBUNIT C"/>
    <property type="match status" value="1"/>
</dbReference>
<feature type="transmembrane region" description="Helical" evidence="9">
    <location>
        <begin position="97"/>
        <end position="115"/>
    </location>
</feature>
<feature type="transmembrane region" description="Helical" evidence="9">
    <location>
        <begin position="312"/>
        <end position="332"/>
    </location>
</feature>
<feature type="transmembrane region" description="Helical" evidence="9">
    <location>
        <begin position="169"/>
        <end position="187"/>
    </location>
</feature>
<accession>A0A8K0K8G2</accession>
<keyword evidence="7 9" id="KW-0472">Membrane</keyword>